<organism evidence="2">
    <name type="scientific">freshwater metagenome</name>
    <dbReference type="NCBI Taxonomy" id="449393"/>
    <lineage>
        <taxon>unclassified sequences</taxon>
        <taxon>metagenomes</taxon>
        <taxon>ecological metagenomes</taxon>
    </lineage>
</organism>
<protein>
    <submittedName>
        <fullName evidence="2">Unannotated protein</fullName>
    </submittedName>
</protein>
<proteinExistence type="predicted"/>
<dbReference type="InterPro" id="IPR025101">
    <property type="entry name" value="DUF4012"/>
</dbReference>
<dbReference type="EMBL" id="CAEMXZ010000048">
    <property type="protein sequence ID" value="CAB4323494.1"/>
    <property type="molecule type" value="Genomic_DNA"/>
</dbReference>
<keyword evidence="1" id="KW-0812">Transmembrane</keyword>
<name>A0A6J5YBD9_9ZZZZ</name>
<reference evidence="2" key="1">
    <citation type="submission" date="2020-05" db="EMBL/GenBank/DDBJ databases">
        <authorList>
            <person name="Chiriac C."/>
            <person name="Salcher M."/>
            <person name="Ghai R."/>
            <person name="Kavagutti S V."/>
        </authorList>
    </citation>
    <scope>NUCLEOTIDE SEQUENCE</scope>
</reference>
<feature type="transmembrane region" description="Helical" evidence="1">
    <location>
        <begin position="114"/>
        <end position="135"/>
    </location>
</feature>
<gene>
    <name evidence="2" type="ORF">UFOPK1392_01249</name>
</gene>
<feature type="transmembrane region" description="Helical" evidence="1">
    <location>
        <begin position="58"/>
        <end position="85"/>
    </location>
</feature>
<accession>A0A6J5YBD9</accession>
<evidence type="ECO:0000313" key="2">
    <source>
        <dbReference type="EMBL" id="CAB4323494.1"/>
    </source>
</evidence>
<keyword evidence="1" id="KW-1133">Transmembrane helix</keyword>
<feature type="transmembrane region" description="Helical" evidence="1">
    <location>
        <begin position="34"/>
        <end position="51"/>
    </location>
</feature>
<dbReference type="AlphaFoldDB" id="A0A6J5YBD9"/>
<sequence>MTERFRIGVITVIAAVGGASVSSALTGSVGIDRFWTAALAAVLTVASARAGRLALLWFIAVAIAAGLGSPWVIAAVLALVAFAMVSRTPAHGTTLAALSGAGATLTLLHPADTLSSPAVAAAVLSASTPLLISALRTTSRPQRHRIIVLGASTLGLLLISCALSVIAGISGAPDLRSGVDAARAGITATRNGDLAAASSSFATAETKLDGVASTFGAPWLLPARFVPVLGANLEAARAVVDDGLQLAAAAHTSVDEAPYDQIRLIDGGVDLEQVTDMQQPVAALDVEVTAVQRSLASINTTWLLPAITSRINDFSEQVDTVAPQLETASLALETLPSILGADATRTYLVEFTSQSESRYLGGFVGSYALLTADHGKLTLDRSESVGTLNRKLGPDVEYTATADFKNLYDRFHPQMFAQNWSVSPDLPSNAEMAKQLFAHATGINVDGVIVIDPFGLADLLKLTGPIRVPGIAQQLTAANTAEYLLHGQYLEFAGQVDQRRDRLAEVAEKAFDELLKSPKTNYREVGRALGPAVSQGHIMFSSFDPAAQALLDRLDLTGRFVRPRNVSLFSFRNSASFANKIDYFLHRDVAIDATIDPHTNRLEADITIQLRNDSPSSGLPAYVIGNENGEPNGTNGMLFAIYTTGPITASTLDGEPVELIEQPDRGMRVFSKGITIPPGATRVVRLHISEMILTTATGFQFALPHQPMVNADQLTFTVRSTDPKLVPRSLSGLADASVEITNGILRATAPITTDQILSVPFGRP</sequence>
<feature type="transmembrane region" description="Helical" evidence="1">
    <location>
        <begin position="147"/>
        <end position="169"/>
    </location>
</feature>
<dbReference type="Pfam" id="PF13196">
    <property type="entry name" value="DUF4012"/>
    <property type="match status" value="1"/>
</dbReference>
<evidence type="ECO:0000256" key="1">
    <source>
        <dbReference type="SAM" id="Phobius"/>
    </source>
</evidence>
<keyword evidence="1" id="KW-0472">Membrane</keyword>